<dbReference type="GO" id="GO:0032418">
    <property type="term" value="P:lysosome localization"/>
    <property type="evidence" value="ECO:0007669"/>
    <property type="project" value="TreeGrafter"/>
</dbReference>
<feature type="compositionally biased region" description="Low complexity" evidence="1">
    <location>
        <begin position="887"/>
        <end position="909"/>
    </location>
</feature>
<dbReference type="PANTHER" id="PTHR14696:SF2">
    <property type="entry name" value="BLOC-2 COMPLEX MEMBER HPS6"/>
    <property type="match status" value="1"/>
</dbReference>
<feature type="region of interest" description="Disordered" evidence="1">
    <location>
        <begin position="877"/>
        <end position="909"/>
    </location>
</feature>
<reference evidence="4" key="1">
    <citation type="submission" date="2011-02" db="EMBL/GenBank/DDBJ databases">
        <title>The Genome Sequence of Capsaspora owczarzaki ATCC 30864.</title>
        <authorList>
            <person name="Russ C."/>
            <person name="Cuomo C."/>
            <person name="Burger G."/>
            <person name="Gray M.W."/>
            <person name="Holland P.W.H."/>
            <person name="King N."/>
            <person name="Lang F.B.F."/>
            <person name="Roger A.J."/>
            <person name="Ruiz-Trillo I."/>
            <person name="Young S.K."/>
            <person name="Zeng Q."/>
            <person name="Gargeya S."/>
            <person name="Alvarado L."/>
            <person name="Berlin A."/>
            <person name="Chapman S.B."/>
            <person name="Chen Z."/>
            <person name="Freedman E."/>
            <person name="Gellesch M."/>
            <person name="Goldberg J."/>
            <person name="Griggs A."/>
            <person name="Gujja S."/>
            <person name="Heilman E."/>
            <person name="Heiman D."/>
            <person name="Howarth C."/>
            <person name="Mehta T."/>
            <person name="Neiman D."/>
            <person name="Pearson M."/>
            <person name="Roberts A."/>
            <person name="Saif S."/>
            <person name="Shea T."/>
            <person name="Shenoy N."/>
            <person name="Sisk P."/>
            <person name="Stolte C."/>
            <person name="Sykes S."/>
            <person name="White J."/>
            <person name="Yandava C."/>
            <person name="Haas B."/>
            <person name="Nusbaum C."/>
            <person name="Birren B."/>
        </authorList>
    </citation>
    <scope>NUCLEOTIDE SEQUENCE</scope>
    <source>
        <strain evidence="4">ATCC 30864</strain>
    </source>
</reference>
<dbReference type="Proteomes" id="UP000008743">
    <property type="component" value="Unassembled WGS sequence"/>
</dbReference>
<evidence type="ECO:0000313" key="3">
    <source>
        <dbReference type="EMBL" id="KJE89705.1"/>
    </source>
</evidence>
<dbReference type="OrthoDB" id="8581967at2759"/>
<protein>
    <recommendedName>
        <fullName evidence="2">BLOC-2 complex member HPS6 C-terminal domain-containing protein</fullName>
    </recommendedName>
</protein>
<dbReference type="EMBL" id="KE346360">
    <property type="protein sequence ID" value="KJE89705.1"/>
    <property type="molecule type" value="Genomic_DNA"/>
</dbReference>
<dbReference type="GO" id="GO:0031084">
    <property type="term" value="C:BLOC-2 complex"/>
    <property type="evidence" value="ECO:0007669"/>
    <property type="project" value="TreeGrafter"/>
</dbReference>
<feature type="domain" description="BLOC-2 complex member HPS6 C-terminal" evidence="2">
    <location>
        <begin position="998"/>
        <end position="1189"/>
    </location>
</feature>
<gene>
    <name evidence="3" type="ORF">CAOG_001137</name>
</gene>
<accession>A0A0D2WIM2</accession>
<dbReference type="PANTHER" id="PTHR14696">
    <property type="entry name" value="HERMANSKY-PUDLAK SYNDROME 6 PROTEIN"/>
    <property type="match status" value="1"/>
</dbReference>
<keyword evidence="4" id="KW-1185">Reference proteome</keyword>
<name>A0A0D2WIM2_CAPO3</name>
<dbReference type="InterPro" id="IPR017218">
    <property type="entry name" value="BLOC-2_complex_Hps6_subunit"/>
</dbReference>
<proteinExistence type="predicted"/>
<evidence type="ECO:0000256" key="1">
    <source>
        <dbReference type="SAM" id="MobiDB-lite"/>
    </source>
</evidence>
<evidence type="ECO:0000313" key="4">
    <source>
        <dbReference type="Proteomes" id="UP000008743"/>
    </source>
</evidence>
<dbReference type="GO" id="GO:0005765">
    <property type="term" value="C:lysosomal membrane"/>
    <property type="evidence" value="ECO:0007669"/>
    <property type="project" value="TreeGrafter"/>
</dbReference>
<dbReference type="InterPro" id="IPR046822">
    <property type="entry name" value="HPS6_C"/>
</dbReference>
<dbReference type="GO" id="GO:0072657">
    <property type="term" value="P:protein localization to membrane"/>
    <property type="evidence" value="ECO:0007669"/>
    <property type="project" value="TreeGrafter"/>
</dbReference>
<dbReference type="Pfam" id="PF20468">
    <property type="entry name" value="HPS6_C"/>
    <property type="match status" value="1"/>
</dbReference>
<sequence length="1322" mass="140141">MSSLFTLRRAEDCMPSLRGGQAVSSLFETTTTYGPSSASSGPKTTDVWAIPGHLLVAFRQRQSLVAFDSVPTTRALPELDLDRLKRHFASCSSANGPANGPANSTTTSPAAQKQQHLASSLGPDFGGGMLLHDFAAPLVDVFLVSSASGGLSSSSEADLTAGGLRSGNARPLVASSTIIAAVDQDARLTLFQYVHASHAWVLLGSFNSPINLITVTSPVRVAPGSTIISPSATGTATAATTHANTAPAAGTVLSATFHWRSRTLVWCLYDPVSLVYSVNARSLVADSEQSLVHLGPLMSVVQRSPYAFRLFPLKSAVAMAVMQYSSQTNAATTGTGTGAGAALPTMKRSNSGSAVAAIAAELGASTPPTTSSNTATDSGVLTFHPVAFEGWRASRRLLLWTPRMATEALALELFVWGRGIVPERVTRTAYVDIHVAFDRFESSPTRSDPVPDVMSFVVHRTTGELLAVASNWSVWVIRNDDHNNGWVSLPLSSLAVAGAISAAPFSSPSPVAGQESAAAVPPSATSPVQLLVLHFMIGLVENGACTIFSLADGSQLSRVAIPYTMPVCHVWHGQGMVPRAGLWGEHGVWQLQSKAVVDQAEILASAASTASTTAPTSAAIQSPAPQTPLAGQAPFLENDTKKMQHLRRAKQLCEQWGLRRLHAKYLFDIAYACLHDASTAWVSAHGHQQHEMVQTQLSVLSELFASRVLGSPALVLALVGADSPVSQILVSELDQFLNAFVGKKGTRSFTHVEDSAMNESAWLLARNAFHLRTPLSSSLSAMLEEYAAWARLRLEVLNAEPSAAQDSALEGSSSASASTAAERQSKLLLALNPLITSSANAALQERMTEAQRLLVSGDIDFAAGTVLAAGAAGSGSAAAVSGGGGDSNPSNSGANPSSSGGAGATTTSTNTFATKGRLLDLDRGKFEHLIRNAPLATLECVIEWLDLSSALDEFAVADPNNPSATSSWPHGTQARTHLDKVFAPERLHGLVLEGESVSRSPRHPLFEITCRLLLLHRPAHLNAFVRLSHHHLSMLVKGNNSAAAMASPMRQYAGVTIRAGGVTTVHPHYYRRAMACLLPMMAPANLQELSRESVMALVELLCSNYLSAAPVALRFLLLKQMYDEAFELLSDRSKQDVEHFELFHVLFAALLDNNLMRRYGSQLWNLAPRNFGVYELLNVLQCHFQQQQRGSNHRTSAVAAAVAAATSQTDSASGQRWRVGSTISSGSAQPLSDALVHQLGDADLFSSLVDSMGMFIVPTRTPVGAPTSDPHGINSTTGAANAAADDSAAWLPDPRAGLSVDLFRPQLLKIFARMKERANQPA</sequence>
<dbReference type="RefSeq" id="XP_004366008.1">
    <property type="nucleotide sequence ID" value="XM_004365951.2"/>
</dbReference>
<evidence type="ECO:0000259" key="2">
    <source>
        <dbReference type="Pfam" id="PF20468"/>
    </source>
</evidence>
<feature type="region of interest" description="Disordered" evidence="1">
    <location>
        <begin position="92"/>
        <end position="115"/>
    </location>
</feature>
<organism evidence="3 4">
    <name type="scientific">Capsaspora owczarzaki (strain ATCC 30864)</name>
    <dbReference type="NCBI Taxonomy" id="595528"/>
    <lineage>
        <taxon>Eukaryota</taxon>
        <taxon>Filasterea</taxon>
        <taxon>Capsaspora</taxon>
    </lineage>
</organism>
<dbReference type="InParanoid" id="A0A0D2WIM2"/>